<dbReference type="RefSeq" id="XP_041287433.1">
    <property type="nucleotide sequence ID" value="XM_041442237.1"/>
</dbReference>
<organism evidence="2 3">
    <name type="scientific">Suillus discolor</name>
    <dbReference type="NCBI Taxonomy" id="1912936"/>
    <lineage>
        <taxon>Eukaryota</taxon>
        <taxon>Fungi</taxon>
        <taxon>Dikarya</taxon>
        <taxon>Basidiomycota</taxon>
        <taxon>Agaricomycotina</taxon>
        <taxon>Agaricomycetes</taxon>
        <taxon>Agaricomycetidae</taxon>
        <taxon>Boletales</taxon>
        <taxon>Suillineae</taxon>
        <taxon>Suillaceae</taxon>
        <taxon>Suillus</taxon>
    </lineage>
</organism>
<proteinExistence type="predicted"/>
<reference evidence="2" key="1">
    <citation type="journal article" date="2020" name="New Phytol.">
        <title>Comparative genomics reveals dynamic genome evolution in host specialist ectomycorrhizal fungi.</title>
        <authorList>
            <person name="Lofgren L.A."/>
            <person name="Nguyen N.H."/>
            <person name="Vilgalys R."/>
            <person name="Ruytinx J."/>
            <person name="Liao H.L."/>
            <person name="Branco S."/>
            <person name="Kuo A."/>
            <person name="LaButti K."/>
            <person name="Lipzen A."/>
            <person name="Andreopoulos W."/>
            <person name="Pangilinan J."/>
            <person name="Riley R."/>
            <person name="Hundley H."/>
            <person name="Na H."/>
            <person name="Barry K."/>
            <person name="Grigoriev I.V."/>
            <person name="Stajich J.E."/>
            <person name="Kennedy P.G."/>
        </authorList>
    </citation>
    <scope>NUCLEOTIDE SEQUENCE</scope>
    <source>
        <strain evidence="2">FC423</strain>
    </source>
</reference>
<name>A0A9P7EX91_9AGAM</name>
<accession>A0A9P7EX91</accession>
<protein>
    <submittedName>
        <fullName evidence="2">Uncharacterized protein</fullName>
    </submittedName>
</protein>
<evidence type="ECO:0000256" key="1">
    <source>
        <dbReference type="SAM" id="MobiDB-lite"/>
    </source>
</evidence>
<dbReference type="AlphaFoldDB" id="A0A9P7EX91"/>
<dbReference type="Proteomes" id="UP000823399">
    <property type="component" value="Unassembled WGS sequence"/>
</dbReference>
<feature type="compositionally biased region" description="Low complexity" evidence="1">
    <location>
        <begin position="466"/>
        <end position="476"/>
    </location>
</feature>
<feature type="region of interest" description="Disordered" evidence="1">
    <location>
        <begin position="243"/>
        <end position="263"/>
    </location>
</feature>
<feature type="compositionally biased region" description="Basic and acidic residues" evidence="1">
    <location>
        <begin position="371"/>
        <end position="384"/>
    </location>
</feature>
<sequence length="529" mass="60398">MPRSNSSVDSPKKTKQKKLTEEEVLVLKSHLEEWKEAAANDRKKILKAIIKEAKVHAPAMDDQSLKNRKYMYWDWLYNQRPEKTREKKASKLGQKWTSRSVIEQLRKEEIIEKTGAMPESKKFIERYQTTLTAVMASLSKEELEEAQNTAIEWSAKAPPAAVQADFAKKKAPAWKTEEDKVWINGIDFNEKLEGNSFTDMKDWKPMLSEWNAYAGEEFSELLFENIAPFSQVLIRPGVIPEVDLNNDDDDNEGEVKKSRKKGRKKDNYPLEVDSYGLPVIPDIKELNLESKKCLIRTFLTKHYRLCSQQPKVSVPWASVRMAQGDFIAAKFLPTGWKLDDPSKIRLADADRLLELWCQRQKDQVRPTFKFKGWEGDDKTMREPAEIISGKGSDTRPRVPVKKSTGKRTGRVEQVLSSEDEDKDDEEDKDKDDNDNDNDEDEEEKVDNDDDDDDDDGPSPPPKSKPTKNCPPVKKSIPVPPPPSKAKRTNMLCRASPASEQEDTRPPVKKSIPAPPPPSKAKTDQYMLQG</sequence>
<feature type="compositionally biased region" description="Basic residues" evidence="1">
    <location>
        <begin position="398"/>
        <end position="408"/>
    </location>
</feature>
<gene>
    <name evidence="2" type="ORF">F5147DRAFT_779049</name>
</gene>
<feature type="region of interest" description="Disordered" evidence="1">
    <location>
        <begin position="1"/>
        <end position="20"/>
    </location>
</feature>
<dbReference type="EMBL" id="JABBWM010000080">
    <property type="protein sequence ID" value="KAG2094198.1"/>
    <property type="molecule type" value="Genomic_DNA"/>
</dbReference>
<dbReference type="OrthoDB" id="3231544at2759"/>
<evidence type="ECO:0000313" key="3">
    <source>
        <dbReference type="Proteomes" id="UP000823399"/>
    </source>
</evidence>
<evidence type="ECO:0000313" key="2">
    <source>
        <dbReference type="EMBL" id="KAG2094198.1"/>
    </source>
</evidence>
<comment type="caution">
    <text evidence="2">The sequence shown here is derived from an EMBL/GenBank/DDBJ whole genome shotgun (WGS) entry which is preliminary data.</text>
</comment>
<keyword evidence="3" id="KW-1185">Reference proteome</keyword>
<feature type="compositionally biased region" description="Acidic residues" evidence="1">
    <location>
        <begin position="417"/>
        <end position="456"/>
    </location>
</feature>
<dbReference type="GeneID" id="64704496"/>
<feature type="region of interest" description="Disordered" evidence="1">
    <location>
        <begin position="370"/>
        <end position="529"/>
    </location>
</feature>